<evidence type="ECO:0000256" key="4">
    <source>
        <dbReference type="ARBA" id="ARBA00022692"/>
    </source>
</evidence>
<evidence type="ECO:0000256" key="1">
    <source>
        <dbReference type="ARBA" id="ARBA00004651"/>
    </source>
</evidence>
<feature type="transmembrane region" description="Helical" evidence="7">
    <location>
        <begin position="118"/>
        <end position="138"/>
    </location>
</feature>
<organism evidence="8 9">
    <name type="scientific">Thiobaca trueperi</name>
    <dbReference type="NCBI Taxonomy" id="127458"/>
    <lineage>
        <taxon>Bacteria</taxon>
        <taxon>Pseudomonadati</taxon>
        <taxon>Pseudomonadota</taxon>
        <taxon>Gammaproteobacteria</taxon>
        <taxon>Chromatiales</taxon>
        <taxon>Chromatiaceae</taxon>
        <taxon>Thiobaca</taxon>
    </lineage>
</organism>
<evidence type="ECO:0000256" key="5">
    <source>
        <dbReference type="ARBA" id="ARBA00022989"/>
    </source>
</evidence>
<sequence length="141" mass="14867">MTDILSALWQTLASGLPFLLLHFFTTLVLLILGALLYTLITPFRERALIAEGNRAAGLVLGGALLSLAIPLAATLATSSLWLDIVLWGLVAVLIQLLTLAIFILLFRGFRAAIEAENIAAALMLVSVQLAIGLLNAGAMSG</sequence>
<dbReference type="AlphaFoldDB" id="A0A4R3N1N7"/>
<proteinExistence type="inferred from homology"/>
<dbReference type="Proteomes" id="UP000295717">
    <property type="component" value="Unassembled WGS sequence"/>
</dbReference>
<dbReference type="EMBL" id="SMAO01000003">
    <property type="protein sequence ID" value="TCT22137.1"/>
    <property type="molecule type" value="Genomic_DNA"/>
</dbReference>
<feature type="transmembrane region" description="Helical" evidence="7">
    <location>
        <begin position="55"/>
        <end position="78"/>
    </location>
</feature>
<evidence type="ECO:0000313" key="9">
    <source>
        <dbReference type="Proteomes" id="UP000295717"/>
    </source>
</evidence>
<comment type="similarity">
    <text evidence="2">Belongs to the UPF0719 family.</text>
</comment>
<keyword evidence="3" id="KW-1003">Cell membrane</keyword>
<dbReference type="RefSeq" id="WP_132976536.1">
    <property type="nucleotide sequence ID" value="NZ_SMAO01000003.1"/>
</dbReference>
<protein>
    <submittedName>
        <fullName evidence="8">Putative membrane protein</fullName>
    </submittedName>
</protein>
<keyword evidence="5 7" id="KW-1133">Transmembrane helix</keyword>
<dbReference type="InterPro" id="IPR007140">
    <property type="entry name" value="DUF350"/>
</dbReference>
<feature type="transmembrane region" description="Helical" evidence="7">
    <location>
        <begin position="20"/>
        <end position="43"/>
    </location>
</feature>
<evidence type="ECO:0000256" key="3">
    <source>
        <dbReference type="ARBA" id="ARBA00022475"/>
    </source>
</evidence>
<comment type="caution">
    <text evidence="8">The sequence shown here is derived from an EMBL/GenBank/DDBJ whole genome shotgun (WGS) entry which is preliminary data.</text>
</comment>
<evidence type="ECO:0000256" key="2">
    <source>
        <dbReference type="ARBA" id="ARBA00005779"/>
    </source>
</evidence>
<evidence type="ECO:0000256" key="6">
    <source>
        <dbReference type="ARBA" id="ARBA00023136"/>
    </source>
</evidence>
<dbReference type="Pfam" id="PF03994">
    <property type="entry name" value="DUF350"/>
    <property type="match status" value="1"/>
</dbReference>
<evidence type="ECO:0000256" key="7">
    <source>
        <dbReference type="SAM" id="Phobius"/>
    </source>
</evidence>
<keyword evidence="4 7" id="KW-0812">Transmembrane</keyword>
<keyword evidence="6 7" id="KW-0472">Membrane</keyword>
<name>A0A4R3N1N7_9GAMM</name>
<keyword evidence="9" id="KW-1185">Reference proteome</keyword>
<accession>A0A4R3N1N7</accession>
<dbReference type="PANTHER" id="PTHR40043:SF1">
    <property type="entry name" value="UPF0719 INNER MEMBRANE PROTEIN YJFL"/>
    <property type="match status" value="1"/>
</dbReference>
<feature type="transmembrane region" description="Helical" evidence="7">
    <location>
        <begin position="84"/>
        <end position="106"/>
    </location>
</feature>
<comment type="subcellular location">
    <subcellularLocation>
        <location evidence="1">Cell membrane</location>
        <topology evidence="1">Multi-pass membrane protein</topology>
    </subcellularLocation>
</comment>
<evidence type="ECO:0000313" key="8">
    <source>
        <dbReference type="EMBL" id="TCT22137.1"/>
    </source>
</evidence>
<reference evidence="8 9" key="1">
    <citation type="submission" date="2019-03" db="EMBL/GenBank/DDBJ databases">
        <title>Genomic Encyclopedia of Type Strains, Phase IV (KMG-IV): sequencing the most valuable type-strain genomes for metagenomic binning, comparative biology and taxonomic classification.</title>
        <authorList>
            <person name="Goeker M."/>
        </authorList>
    </citation>
    <scope>NUCLEOTIDE SEQUENCE [LARGE SCALE GENOMIC DNA]</scope>
    <source>
        <strain evidence="8 9">DSM 13587</strain>
    </source>
</reference>
<gene>
    <name evidence="8" type="ORF">EDC35_103236</name>
</gene>
<dbReference type="GO" id="GO:0005886">
    <property type="term" value="C:plasma membrane"/>
    <property type="evidence" value="ECO:0007669"/>
    <property type="project" value="UniProtKB-SubCell"/>
</dbReference>
<dbReference type="PANTHER" id="PTHR40043">
    <property type="entry name" value="UPF0719 INNER MEMBRANE PROTEIN YJFL"/>
    <property type="match status" value="1"/>
</dbReference>